<sequence length="105" mass="11354">MAAVPAPGAVAFRPFLPKHPGLHPGSHAGTLSVHLSHKMPSPYPYGPLPSPYLREYSTRFIHPRLLHPQAHNPQPRPQASSLSIRAPLPPHLRGAAASAARFKSK</sequence>
<reference evidence="2" key="1">
    <citation type="journal article" date="2020" name="Stud. Mycol.">
        <title>101 Dothideomycetes genomes: a test case for predicting lifestyles and emergence of pathogens.</title>
        <authorList>
            <person name="Haridas S."/>
            <person name="Albert R."/>
            <person name="Binder M."/>
            <person name="Bloem J."/>
            <person name="Labutti K."/>
            <person name="Salamov A."/>
            <person name="Andreopoulos B."/>
            <person name="Baker S."/>
            <person name="Barry K."/>
            <person name="Bills G."/>
            <person name="Bluhm B."/>
            <person name="Cannon C."/>
            <person name="Castanera R."/>
            <person name="Culley D."/>
            <person name="Daum C."/>
            <person name="Ezra D."/>
            <person name="Gonzalez J."/>
            <person name="Henrissat B."/>
            <person name="Kuo A."/>
            <person name="Liang C."/>
            <person name="Lipzen A."/>
            <person name="Lutzoni F."/>
            <person name="Magnuson J."/>
            <person name="Mondo S."/>
            <person name="Nolan M."/>
            <person name="Ohm R."/>
            <person name="Pangilinan J."/>
            <person name="Park H.-J."/>
            <person name="Ramirez L."/>
            <person name="Alfaro M."/>
            <person name="Sun H."/>
            <person name="Tritt A."/>
            <person name="Yoshinaga Y."/>
            <person name="Zwiers L.-H."/>
            <person name="Turgeon B."/>
            <person name="Goodwin S."/>
            <person name="Spatafora J."/>
            <person name="Crous P."/>
            <person name="Grigoriev I."/>
        </authorList>
    </citation>
    <scope>NUCLEOTIDE SEQUENCE</scope>
    <source>
        <strain evidence="2">ATCC 16933</strain>
    </source>
</reference>
<dbReference type="AlphaFoldDB" id="A0A6A6NZA6"/>
<keyword evidence="3" id="KW-1185">Reference proteome</keyword>
<evidence type="ECO:0000256" key="1">
    <source>
        <dbReference type="SAM" id="MobiDB-lite"/>
    </source>
</evidence>
<name>A0A6A6NZA6_9PEZI</name>
<dbReference type="EMBL" id="MU001681">
    <property type="protein sequence ID" value="KAF2457070.1"/>
    <property type="molecule type" value="Genomic_DNA"/>
</dbReference>
<dbReference type="Proteomes" id="UP000799766">
    <property type="component" value="Unassembled WGS sequence"/>
</dbReference>
<evidence type="ECO:0000313" key="3">
    <source>
        <dbReference type="Proteomes" id="UP000799766"/>
    </source>
</evidence>
<protein>
    <submittedName>
        <fullName evidence="2">Uncharacterized protein</fullName>
    </submittedName>
</protein>
<feature type="region of interest" description="Disordered" evidence="1">
    <location>
        <begin position="67"/>
        <end position="105"/>
    </location>
</feature>
<proteinExistence type="predicted"/>
<gene>
    <name evidence="2" type="ORF">BDY21DRAFT_344837</name>
</gene>
<organism evidence="2 3">
    <name type="scientific">Lineolata rhizophorae</name>
    <dbReference type="NCBI Taxonomy" id="578093"/>
    <lineage>
        <taxon>Eukaryota</taxon>
        <taxon>Fungi</taxon>
        <taxon>Dikarya</taxon>
        <taxon>Ascomycota</taxon>
        <taxon>Pezizomycotina</taxon>
        <taxon>Dothideomycetes</taxon>
        <taxon>Dothideomycetes incertae sedis</taxon>
        <taxon>Lineolatales</taxon>
        <taxon>Lineolataceae</taxon>
        <taxon>Lineolata</taxon>
    </lineage>
</organism>
<accession>A0A6A6NZA6</accession>
<evidence type="ECO:0000313" key="2">
    <source>
        <dbReference type="EMBL" id="KAF2457070.1"/>
    </source>
</evidence>